<organism evidence="9 10">
    <name type="scientific">Moraxella canis</name>
    <dbReference type="NCBI Taxonomy" id="90239"/>
    <lineage>
        <taxon>Bacteria</taxon>
        <taxon>Pseudomonadati</taxon>
        <taxon>Pseudomonadota</taxon>
        <taxon>Gammaproteobacteria</taxon>
        <taxon>Moraxellales</taxon>
        <taxon>Moraxellaceae</taxon>
        <taxon>Moraxella</taxon>
    </lineage>
</organism>
<dbReference type="Proteomes" id="UP000190322">
    <property type="component" value="Unassembled WGS sequence"/>
</dbReference>
<feature type="signal peptide" evidence="8">
    <location>
        <begin position="1"/>
        <end position="36"/>
    </location>
</feature>
<dbReference type="GO" id="GO:0009279">
    <property type="term" value="C:cell outer membrane"/>
    <property type="evidence" value="ECO:0007669"/>
    <property type="project" value="UniProtKB-SubCell"/>
</dbReference>
<evidence type="ECO:0000256" key="7">
    <source>
        <dbReference type="ARBA" id="ARBA00023237"/>
    </source>
</evidence>
<protein>
    <recommendedName>
        <fullName evidence="11">Transporter</fullName>
    </recommendedName>
</protein>
<evidence type="ECO:0000256" key="3">
    <source>
        <dbReference type="ARBA" id="ARBA00022448"/>
    </source>
</evidence>
<keyword evidence="5" id="KW-0812">Transmembrane</keyword>
<dbReference type="GO" id="GO:0015562">
    <property type="term" value="F:efflux transmembrane transporter activity"/>
    <property type="evidence" value="ECO:0007669"/>
    <property type="project" value="InterPro"/>
</dbReference>
<name>A0A1S9ZLN0_9GAMM</name>
<dbReference type="Pfam" id="PF02321">
    <property type="entry name" value="OEP"/>
    <property type="match status" value="2"/>
</dbReference>
<comment type="caution">
    <text evidence="9">The sequence shown here is derived from an EMBL/GenBank/DDBJ whole genome shotgun (WGS) entry which is preliminary data.</text>
</comment>
<comment type="similarity">
    <text evidence="2">Belongs to the outer membrane factor (OMF) (TC 1.B.17) family.</text>
</comment>
<reference evidence="9 10" key="1">
    <citation type="submission" date="2017-02" db="EMBL/GenBank/DDBJ databases">
        <title>Draft genome sequence of Moraxella canis CCUG 8415A type strain.</title>
        <authorList>
            <person name="Engstrom-Jakobsson H."/>
            <person name="Salva-Serra F."/>
            <person name="Thorell K."/>
            <person name="Gonzales-Siles L."/>
            <person name="Karlsson R."/>
            <person name="Boulund F."/>
            <person name="Engstrand L."/>
            <person name="Moore E."/>
        </authorList>
    </citation>
    <scope>NUCLEOTIDE SEQUENCE [LARGE SCALE GENOMIC DNA]</scope>
    <source>
        <strain evidence="9 10">CCUG 8415A</strain>
    </source>
</reference>
<accession>A0A1S9ZLN0</accession>
<keyword evidence="7" id="KW-0998">Cell outer membrane</keyword>
<keyword evidence="8" id="KW-0732">Signal</keyword>
<evidence type="ECO:0000256" key="5">
    <source>
        <dbReference type="ARBA" id="ARBA00022692"/>
    </source>
</evidence>
<proteinExistence type="inferred from homology"/>
<dbReference type="AlphaFoldDB" id="A0A1S9ZLN0"/>
<dbReference type="GO" id="GO:0015288">
    <property type="term" value="F:porin activity"/>
    <property type="evidence" value="ECO:0007669"/>
    <property type="project" value="TreeGrafter"/>
</dbReference>
<evidence type="ECO:0000256" key="2">
    <source>
        <dbReference type="ARBA" id="ARBA00007613"/>
    </source>
</evidence>
<dbReference type="PANTHER" id="PTHR30026:SF22">
    <property type="entry name" value="OUTER MEMBRANE EFFLUX PROTEIN"/>
    <property type="match status" value="1"/>
</dbReference>
<dbReference type="InterPro" id="IPR051906">
    <property type="entry name" value="TolC-like"/>
</dbReference>
<comment type="subcellular location">
    <subcellularLocation>
        <location evidence="1">Cell outer membrane</location>
    </subcellularLocation>
</comment>
<feature type="chain" id="PRO_5012188041" description="Transporter" evidence="8">
    <location>
        <begin position="37"/>
        <end position="606"/>
    </location>
</feature>
<gene>
    <name evidence="9" type="ORF">B0180_02660</name>
</gene>
<sequence>MINSLHKRSIRFLPKKLPLNKLAVAVVGLSMLPAFANVNPLQVNQLISMAVQTHPLVGAAVADRQATLEGVTAAKLGYLPTPSLSSQYDSNDGNITSFAVSQPLWTGGKLTADVNRAINDDRAANAKILEQQNEVAKNTIDVWQSYIYALSLQELYINNLKQLEEFEAMMQRRVSQGVSAKIELDLVTNRILQDQNSLQGAIEQQRIAEARLEQMIGVSVGAPSGMNVAEMAKQAKEQSQNYGDLAFAQISENHPSVIRQRFEIDSARYEVKSQRASQMPTVYVQYKNDYHHRNNRFEDNVTVGVSYNPGAGFSNIALARASEARVQSLIQSQEAARRTVMENIQTQYQQFVSARDQELSLTAAVAGAQIVLNSYRRQFIAGRKSWLEVLNSLRDQAQYEQQLRQVQAQMVANFYKLQVDFALMPWQQEGVRFIQQPAGEFRPFVYAKDELGEYLAARQGSEQPTSLSTIEYPASLPSTTEPMIRDVSDVTDDWEYHDGSDGLLENPTQDEIESVLQDFARTNSDHLTIAPPVMVGNITIDSDINRLIAQDLLNHAYASDEELAHLLAASPLLHDHINESLILDAYYPTSNQNIAAQQYYTASVNE</sequence>
<dbReference type="SUPFAM" id="SSF56954">
    <property type="entry name" value="Outer membrane efflux proteins (OEP)"/>
    <property type="match status" value="1"/>
</dbReference>
<evidence type="ECO:0000313" key="9">
    <source>
        <dbReference type="EMBL" id="OOR84479.1"/>
    </source>
</evidence>
<evidence type="ECO:0000256" key="6">
    <source>
        <dbReference type="ARBA" id="ARBA00023136"/>
    </source>
</evidence>
<dbReference type="GO" id="GO:1990281">
    <property type="term" value="C:efflux pump complex"/>
    <property type="evidence" value="ECO:0007669"/>
    <property type="project" value="TreeGrafter"/>
</dbReference>
<evidence type="ECO:0000256" key="4">
    <source>
        <dbReference type="ARBA" id="ARBA00022452"/>
    </source>
</evidence>
<evidence type="ECO:0000256" key="1">
    <source>
        <dbReference type="ARBA" id="ARBA00004442"/>
    </source>
</evidence>
<dbReference type="PANTHER" id="PTHR30026">
    <property type="entry name" value="OUTER MEMBRANE PROTEIN TOLC"/>
    <property type="match status" value="1"/>
</dbReference>
<keyword evidence="4" id="KW-1134">Transmembrane beta strand</keyword>
<dbReference type="RefSeq" id="WP_078255556.1">
    <property type="nucleotide sequence ID" value="NZ_MUXT01000004.1"/>
</dbReference>
<evidence type="ECO:0000313" key="10">
    <source>
        <dbReference type="Proteomes" id="UP000190322"/>
    </source>
</evidence>
<dbReference type="EMBL" id="MUXT01000004">
    <property type="protein sequence ID" value="OOR84479.1"/>
    <property type="molecule type" value="Genomic_DNA"/>
</dbReference>
<keyword evidence="3" id="KW-0813">Transport</keyword>
<dbReference type="InterPro" id="IPR003423">
    <property type="entry name" value="OMP_efflux"/>
</dbReference>
<evidence type="ECO:0000256" key="8">
    <source>
        <dbReference type="SAM" id="SignalP"/>
    </source>
</evidence>
<keyword evidence="6" id="KW-0472">Membrane</keyword>
<evidence type="ECO:0008006" key="11">
    <source>
        <dbReference type="Google" id="ProtNLM"/>
    </source>
</evidence>
<dbReference type="Gene3D" id="1.20.1600.10">
    <property type="entry name" value="Outer membrane efflux proteins (OEP)"/>
    <property type="match status" value="1"/>
</dbReference>